<feature type="transmembrane region" description="Helical" evidence="16">
    <location>
        <begin position="38"/>
        <end position="57"/>
    </location>
</feature>
<feature type="domain" description="ABC transporter" evidence="17">
    <location>
        <begin position="1271"/>
        <end position="1505"/>
    </location>
</feature>
<dbReference type="InterPro" id="IPR027417">
    <property type="entry name" value="P-loop_NTPase"/>
</dbReference>
<dbReference type="InterPro" id="IPR036640">
    <property type="entry name" value="ABC1_TM_sf"/>
</dbReference>
<evidence type="ECO:0000256" key="11">
    <source>
        <dbReference type="ARBA" id="ARBA00022967"/>
    </source>
</evidence>
<keyword evidence="10" id="KW-0067">ATP-binding</keyword>
<comment type="catalytic activity">
    <reaction evidence="15">
        <text>leukotriene C4(in) + ATP + H2O = leukotriene C4(out) + ADP + phosphate + H(+)</text>
        <dbReference type="Rhea" id="RHEA:38963"/>
        <dbReference type="ChEBI" id="CHEBI:15377"/>
        <dbReference type="ChEBI" id="CHEBI:15378"/>
        <dbReference type="ChEBI" id="CHEBI:30616"/>
        <dbReference type="ChEBI" id="CHEBI:43474"/>
        <dbReference type="ChEBI" id="CHEBI:57973"/>
        <dbReference type="ChEBI" id="CHEBI:456216"/>
    </reaction>
    <physiologicalReaction direction="left-to-right" evidence="15">
        <dbReference type="Rhea" id="RHEA:38964"/>
    </physiologicalReaction>
</comment>
<comment type="similarity">
    <text evidence="3">Belongs to the ABC transporter superfamily. ABCC family. Conjugate transporter (TC 3.A.1.208) subfamily.</text>
</comment>
<protein>
    <recommendedName>
        <fullName evidence="14">ABC-type glutathione-S-conjugate transporter</fullName>
        <ecNumber evidence="14">7.6.2.3</ecNumber>
    </recommendedName>
</protein>
<name>A0A6J2YDW5_SITOR</name>
<feature type="transmembrane region" description="Helical" evidence="16">
    <location>
        <begin position="995"/>
        <end position="1017"/>
    </location>
</feature>
<keyword evidence="8" id="KW-0677">Repeat</keyword>
<evidence type="ECO:0000256" key="9">
    <source>
        <dbReference type="ARBA" id="ARBA00022741"/>
    </source>
</evidence>
<feature type="domain" description="ABC transporter" evidence="17">
    <location>
        <begin position="610"/>
        <end position="832"/>
    </location>
</feature>
<dbReference type="PROSITE" id="PS50893">
    <property type="entry name" value="ABC_TRANSPORTER_2"/>
    <property type="match status" value="2"/>
</dbReference>
<dbReference type="PANTHER" id="PTHR24223:SF443">
    <property type="entry name" value="MULTIDRUG-RESISTANCE LIKE PROTEIN 1, ISOFORM I"/>
    <property type="match status" value="1"/>
</dbReference>
<keyword evidence="5" id="KW-1003">Cell membrane</keyword>
<evidence type="ECO:0000256" key="13">
    <source>
        <dbReference type="ARBA" id="ARBA00023136"/>
    </source>
</evidence>
<keyword evidence="4" id="KW-0813">Transport</keyword>
<dbReference type="CDD" id="cd18595">
    <property type="entry name" value="ABC_6TM_MRP1_2_3_6_D1_like"/>
    <property type="match status" value="1"/>
</dbReference>
<evidence type="ECO:0000259" key="17">
    <source>
        <dbReference type="PROSITE" id="PS50893"/>
    </source>
</evidence>
<dbReference type="GO" id="GO:0000323">
    <property type="term" value="C:lytic vacuole"/>
    <property type="evidence" value="ECO:0007669"/>
    <property type="project" value="UniProtKB-ARBA"/>
</dbReference>
<dbReference type="SUPFAM" id="SSF90123">
    <property type="entry name" value="ABC transporter transmembrane region"/>
    <property type="match status" value="2"/>
</dbReference>
<dbReference type="EC" id="7.6.2.3" evidence="14"/>
<evidence type="ECO:0000256" key="15">
    <source>
        <dbReference type="ARBA" id="ARBA00047523"/>
    </source>
</evidence>
<sequence>MNQSIEALDTFCGTPFWNASLTWNTTNPDFTICFEKTALVFIPVGFFWTFLPLEIIFLKRSQYRDIGRNWRYLLKRLILFVLVLICICDFFSNAPANIPLQKVNIFMPIVKLITFATCGVLAHKNTRNGYRGSGHQFLFWLLCTICGIPQFRSELQRVSGEFISENVFSDITYLLYFPLVCCMLILNSISEGVPRIMLKKQKESPIKEYGFLGKLLYIAYGSILYKGFRKPLEFEDTWYLDYENRAENIVPLFENEFKRRQEYNTKKNSEFSKKRHAKNANIVSALSVLFACFYPAFLIGILCRLVGEFILFINPQILRLLISFIGSDEPMWKGYLYAISMFIFGSTHTLINNTHMYNLWLFSIRSQTAIRSAIYRKALRISNATKKDKTVGEIVNIMAVDANRFQDFSLHVPALLSAPLQLALSLYFLWQEVGPSILAGFAVMILLIPLNVFIVRQSKKLQVKQMKDKDERVKMMNEVLNGIKVLKLYAWEPSFERIVEKIRVKEIKTILLMNYLNAVAQFVWNMAPFLVSFVTFATYVLIDENNVLDAPKVFVSLSLLNILRAPLNQIPTVMSTLVQTAVALKRINAFLNADELDPYIEHDRTEGAPIVVENGTFSWGEKPILKNIHFRIPNRSLTAIVGPVGCGKSSLISVLLGEMDKESGRVNLYGDIAYVPQLAWIQNGTVKENIIFGSEFDKRRYKKVIEACALEPDFEMLADGDLTEIGEKGINLSGGQKQRISLARAVYNDADIYLLDDPLSAVDSHVGKHIFEQVLSSTGLLKNKVRVLVTHGITYLPKTDRVLVMKDGRITESGSYKELLSKGGAFAEFLMQHISEENVDESELDEIEEQLEETPIAMEIKRKISRQRSHLSECSDTIQNSLSSLSMSRESLRLRRSSSKKRHSDTSKLSFHKFNQTEKGKLIEIENAETGNVKMAVYKYYLSAVSPILITFTVLCYCGFQGFGIASNTWLGFWAEDTDVMVDGKVNTGLRNMYLGIYGALGIIQGICILVADTVFAKGTTNAATKLHGKLVNAVMHLPMQFFDITPCGRILARFSSDVVGVDQRLPSNFNNFFGHTVKVLGSIAIICYTTPIFTAVLVPIGVIYVFIERYFVATSRQIKRLESVTRSPVYSHFGETLSGTTVIRAYRSEDRFIEESDHRVDNSQRCLFLTVYGYRWLGIRLETIGNIIILTSAIFSILSKDINPAMVGLSVSYALQITNNLNMLIRTVAEVESNIVSVERIKEYTEKTQEKPWEISERKPNQLWPDTGNVQFKDYCVRYRAGLDLVLKGISFNVQGGEKIGIVGRTGAGKSSLTLSLFRIIEAAEGKIIIDGINISEIGLHDLRSKLTIIPQDSILFSGSLRLNLDPFDMYSDAEVWKALELAHLKDFINGLPSGLYHKVSEGGENLSAGQRQLLCLARALLRKTKILILDEATAAVDLETDDLIQKTIRTEFADCTVITIAHRLNTIVDSNRVLVLDKGKIAEFEAPQILLQNKESIFYGMCKDAGLVI</sequence>
<proteinExistence type="inferred from homology"/>
<evidence type="ECO:0000256" key="16">
    <source>
        <dbReference type="SAM" id="Phobius"/>
    </source>
</evidence>
<dbReference type="CDD" id="cd03250">
    <property type="entry name" value="ABCC_MRP_domain1"/>
    <property type="match status" value="1"/>
</dbReference>
<feature type="transmembrane region" description="Helical" evidence="16">
    <location>
        <begin position="940"/>
        <end position="960"/>
    </location>
</feature>
<feature type="transmembrane region" description="Helical" evidence="16">
    <location>
        <begin position="332"/>
        <end position="351"/>
    </location>
</feature>
<dbReference type="InterPro" id="IPR005292">
    <property type="entry name" value="MRP"/>
</dbReference>
<dbReference type="GO" id="GO:0016887">
    <property type="term" value="F:ATP hydrolysis activity"/>
    <property type="evidence" value="ECO:0007669"/>
    <property type="project" value="InterPro"/>
</dbReference>
<dbReference type="SMART" id="SM00382">
    <property type="entry name" value="AAA"/>
    <property type="match status" value="2"/>
</dbReference>
<dbReference type="RefSeq" id="XP_030762088.1">
    <property type="nucleotide sequence ID" value="XM_030906228.1"/>
</dbReference>
<dbReference type="GO" id="GO:0015431">
    <property type="term" value="F:ABC-type glutathione S-conjugate transporter activity"/>
    <property type="evidence" value="ECO:0007669"/>
    <property type="project" value="UniProtKB-EC"/>
</dbReference>
<feature type="transmembrane region" description="Helical" evidence="16">
    <location>
        <begin position="171"/>
        <end position="189"/>
    </location>
</feature>
<evidence type="ECO:0000313" key="20">
    <source>
        <dbReference type="RefSeq" id="XP_030762088.1"/>
    </source>
</evidence>
<dbReference type="FunFam" id="3.40.50.300:FF:000293">
    <property type="entry name" value="ATP binding cassette subfamily C member 1"/>
    <property type="match status" value="1"/>
</dbReference>
<dbReference type="RefSeq" id="XP_030762090.1">
    <property type="nucleotide sequence ID" value="XM_030906230.1"/>
</dbReference>
<dbReference type="Gene3D" id="1.20.1560.10">
    <property type="entry name" value="ABC transporter type 1, transmembrane domain"/>
    <property type="match status" value="2"/>
</dbReference>
<evidence type="ECO:0000259" key="18">
    <source>
        <dbReference type="PROSITE" id="PS50929"/>
    </source>
</evidence>
<dbReference type="OrthoDB" id="6500128at2759"/>
<dbReference type="InterPro" id="IPR011527">
    <property type="entry name" value="ABC1_TM_dom"/>
</dbReference>
<evidence type="ECO:0000256" key="3">
    <source>
        <dbReference type="ARBA" id="ARBA00009726"/>
    </source>
</evidence>
<gene>
    <name evidence="20 21 22" type="primary">LOC115886905</name>
</gene>
<keyword evidence="7 16" id="KW-0812">Transmembrane</keyword>
<dbReference type="GeneID" id="115886905"/>
<feature type="transmembrane region" description="Helical" evidence="16">
    <location>
        <begin position="436"/>
        <end position="455"/>
    </location>
</feature>
<dbReference type="CDD" id="cd18603">
    <property type="entry name" value="ABC_6TM_MRP1_2_3_6_D2_like"/>
    <property type="match status" value="1"/>
</dbReference>
<feature type="transmembrane region" description="Helical" evidence="16">
    <location>
        <begin position="282"/>
        <end position="302"/>
    </location>
</feature>
<dbReference type="GO" id="GO:0005774">
    <property type="term" value="C:vacuolar membrane"/>
    <property type="evidence" value="ECO:0007669"/>
    <property type="project" value="UniProtKB-SubCell"/>
</dbReference>
<dbReference type="PANTHER" id="PTHR24223">
    <property type="entry name" value="ATP-BINDING CASSETTE SUB-FAMILY C"/>
    <property type="match status" value="1"/>
</dbReference>
<keyword evidence="13 16" id="KW-0472">Membrane</keyword>
<feature type="transmembrane region" description="Helical" evidence="16">
    <location>
        <begin position="309"/>
        <end position="326"/>
    </location>
</feature>
<dbReference type="InterPro" id="IPR056227">
    <property type="entry name" value="TMD0_ABC"/>
</dbReference>
<evidence type="ECO:0000256" key="10">
    <source>
        <dbReference type="ARBA" id="ARBA00022840"/>
    </source>
</evidence>
<dbReference type="Pfam" id="PF24357">
    <property type="entry name" value="TMD0_ABC"/>
    <property type="match status" value="1"/>
</dbReference>
<dbReference type="FunFam" id="1.20.1560.10:FF:000020">
    <property type="entry name" value="ABC metal ion transporter"/>
    <property type="match status" value="1"/>
</dbReference>
<reference evidence="20 21" key="1">
    <citation type="submission" date="2025-04" db="UniProtKB">
        <authorList>
            <consortium name="RefSeq"/>
        </authorList>
    </citation>
    <scope>IDENTIFICATION</scope>
    <source>
        <tissue evidence="20 21">Gonads</tissue>
    </source>
</reference>
<evidence type="ECO:0000256" key="5">
    <source>
        <dbReference type="ARBA" id="ARBA00022475"/>
    </source>
</evidence>
<dbReference type="KEGG" id="soy:115886905"/>
<feature type="transmembrane region" description="Helical" evidence="16">
    <location>
        <begin position="77"/>
        <end position="98"/>
    </location>
</feature>
<dbReference type="RefSeq" id="XP_030762089.1">
    <property type="nucleotide sequence ID" value="XM_030906229.1"/>
</dbReference>
<dbReference type="FunFam" id="1.20.1560.10:FF:000001">
    <property type="entry name" value="ATP-binding cassette subfamily C member 1"/>
    <property type="match status" value="1"/>
</dbReference>
<dbReference type="InterPro" id="IPR003593">
    <property type="entry name" value="AAA+_ATPase"/>
</dbReference>
<evidence type="ECO:0000256" key="7">
    <source>
        <dbReference type="ARBA" id="ARBA00022692"/>
    </source>
</evidence>
<feature type="domain" description="ABC transmembrane type-1" evidence="18">
    <location>
        <begin position="298"/>
        <end position="579"/>
    </location>
</feature>
<evidence type="ECO:0000313" key="19">
    <source>
        <dbReference type="Proteomes" id="UP000504635"/>
    </source>
</evidence>
<comment type="subcellular location">
    <subcellularLocation>
        <location evidence="2">Cell membrane</location>
        <topology evidence="2">Multi-pass membrane protein</topology>
    </subcellularLocation>
    <subcellularLocation>
        <location evidence="1">Vacuole membrane</location>
        <topology evidence="1">Multi-pass membrane protein</topology>
    </subcellularLocation>
</comment>
<dbReference type="Gene3D" id="3.40.50.300">
    <property type="entry name" value="P-loop containing nucleotide triphosphate hydrolases"/>
    <property type="match status" value="2"/>
</dbReference>
<dbReference type="InterPro" id="IPR050173">
    <property type="entry name" value="ABC_transporter_C-like"/>
</dbReference>
<dbReference type="InterPro" id="IPR003439">
    <property type="entry name" value="ABC_transporter-like_ATP-bd"/>
</dbReference>
<dbReference type="PROSITE" id="PS50929">
    <property type="entry name" value="ABC_TM1F"/>
    <property type="match status" value="2"/>
</dbReference>
<feature type="transmembrane region" description="Helical" evidence="16">
    <location>
        <begin position="522"/>
        <end position="542"/>
    </location>
</feature>
<feature type="transmembrane region" description="Helical" evidence="16">
    <location>
        <begin position="104"/>
        <end position="122"/>
    </location>
</feature>
<evidence type="ECO:0000313" key="22">
    <source>
        <dbReference type="RefSeq" id="XP_030762090.1"/>
    </source>
</evidence>
<evidence type="ECO:0000256" key="1">
    <source>
        <dbReference type="ARBA" id="ARBA00004128"/>
    </source>
</evidence>
<evidence type="ECO:0000256" key="6">
    <source>
        <dbReference type="ARBA" id="ARBA00022554"/>
    </source>
</evidence>
<evidence type="ECO:0000256" key="4">
    <source>
        <dbReference type="ARBA" id="ARBA00022448"/>
    </source>
</evidence>
<dbReference type="GO" id="GO:0005524">
    <property type="term" value="F:ATP binding"/>
    <property type="evidence" value="ECO:0007669"/>
    <property type="project" value="UniProtKB-KW"/>
</dbReference>
<keyword evidence="11" id="KW-1278">Translocase</keyword>
<dbReference type="Pfam" id="PF00664">
    <property type="entry name" value="ABC_membrane"/>
    <property type="match status" value="2"/>
</dbReference>
<dbReference type="CDD" id="cd03244">
    <property type="entry name" value="ABCC_MRP_domain2"/>
    <property type="match status" value="1"/>
</dbReference>
<evidence type="ECO:0000256" key="8">
    <source>
        <dbReference type="ARBA" id="ARBA00022737"/>
    </source>
</evidence>
<dbReference type="Proteomes" id="UP000504635">
    <property type="component" value="Unplaced"/>
</dbReference>
<evidence type="ECO:0000256" key="14">
    <source>
        <dbReference type="ARBA" id="ARBA00024220"/>
    </source>
</evidence>
<feature type="transmembrane region" description="Helical" evidence="16">
    <location>
        <begin position="134"/>
        <end position="151"/>
    </location>
</feature>
<keyword evidence="12 16" id="KW-1133">Transmembrane helix</keyword>
<dbReference type="GO" id="GO:0005886">
    <property type="term" value="C:plasma membrane"/>
    <property type="evidence" value="ECO:0007669"/>
    <property type="project" value="UniProtKB-SubCell"/>
</dbReference>
<dbReference type="Pfam" id="PF00005">
    <property type="entry name" value="ABC_tran"/>
    <property type="match status" value="2"/>
</dbReference>
<keyword evidence="9" id="KW-0547">Nucleotide-binding</keyword>
<dbReference type="InterPro" id="IPR017871">
    <property type="entry name" value="ABC_transporter-like_CS"/>
</dbReference>
<dbReference type="FunFam" id="3.40.50.300:FF:000074">
    <property type="entry name" value="Multidrug resistance-associated protein 5 isoform 1"/>
    <property type="match status" value="1"/>
</dbReference>
<dbReference type="PROSITE" id="PS00211">
    <property type="entry name" value="ABC_TRANSPORTER_1"/>
    <property type="match status" value="2"/>
</dbReference>
<evidence type="ECO:0000313" key="21">
    <source>
        <dbReference type="RefSeq" id="XP_030762089.1"/>
    </source>
</evidence>
<keyword evidence="19" id="KW-1185">Reference proteome</keyword>
<feature type="domain" description="ABC transmembrane type-1" evidence="18">
    <location>
        <begin position="952"/>
        <end position="1234"/>
    </location>
</feature>
<evidence type="ECO:0000256" key="2">
    <source>
        <dbReference type="ARBA" id="ARBA00004651"/>
    </source>
</evidence>
<dbReference type="NCBIfam" id="TIGR00957">
    <property type="entry name" value="MRP_assoc_pro"/>
    <property type="match status" value="1"/>
</dbReference>
<dbReference type="SUPFAM" id="SSF52540">
    <property type="entry name" value="P-loop containing nucleoside triphosphate hydrolases"/>
    <property type="match status" value="2"/>
</dbReference>
<accession>A0A6J2YDW5</accession>
<evidence type="ECO:0000256" key="12">
    <source>
        <dbReference type="ARBA" id="ARBA00022989"/>
    </source>
</evidence>
<keyword evidence="6" id="KW-0926">Vacuole</keyword>
<organism evidence="19 20">
    <name type="scientific">Sitophilus oryzae</name>
    <name type="common">Rice weevil</name>
    <name type="synonym">Curculio oryzae</name>
    <dbReference type="NCBI Taxonomy" id="7048"/>
    <lineage>
        <taxon>Eukaryota</taxon>
        <taxon>Metazoa</taxon>
        <taxon>Ecdysozoa</taxon>
        <taxon>Arthropoda</taxon>
        <taxon>Hexapoda</taxon>
        <taxon>Insecta</taxon>
        <taxon>Pterygota</taxon>
        <taxon>Neoptera</taxon>
        <taxon>Endopterygota</taxon>
        <taxon>Coleoptera</taxon>
        <taxon>Polyphaga</taxon>
        <taxon>Cucujiformia</taxon>
        <taxon>Curculionidae</taxon>
        <taxon>Dryophthorinae</taxon>
        <taxon>Sitophilus</taxon>
    </lineage>
</organism>
<feature type="transmembrane region" description="Helical" evidence="16">
    <location>
        <begin position="1080"/>
        <end position="1108"/>
    </location>
</feature>